<dbReference type="OrthoDB" id="2491343at2759"/>
<proteinExistence type="predicted"/>
<organism evidence="2 3">
    <name type="scientific">Modicella reniformis</name>
    <dbReference type="NCBI Taxonomy" id="1440133"/>
    <lineage>
        <taxon>Eukaryota</taxon>
        <taxon>Fungi</taxon>
        <taxon>Fungi incertae sedis</taxon>
        <taxon>Mucoromycota</taxon>
        <taxon>Mortierellomycotina</taxon>
        <taxon>Mortierellomycetes</taxon>
        <taxon>Mortierellales</taxon>
        <taxon>Mortierellaceae</taxon>
        <taxon>Modicella</taxon>
    </lineage>
</organism>
<feature type="signal peptide" evidence="1">
    <location>
        <begin position="1"/>
        <end position="19"/>
    </location>
</feature>
<comment type="caution">
    <text evidence="2">The sequence shown here is derived from an EMBL/GenBank/DDBJ whole genome shotgun (WGS) entry which is preliminary data.</text>
</comment>
<gene>
    <name evidence="2" type="ORF">BGZ65_010297</name>
</gene>
<dbReference type="EMBL" id="JAAAHW010011019">
    <property type="protein sequence ID" value="KAF9921504.1"/>
    <property type="molecule type" value="Genomic_DNA"/>
</dbReference>
<protein>
    <submittedName>
        <fullName evidence="2">Uncharacterized protein</fullName>
    </submittedName>
</protein>
<name>A0A9P6IKC9_9FUNG</name>
<evidence type="ECO:0000256" key="1">
    <source>
        <dbReference type="SAM" id="SignalP"/>
    </source>
</evidence>
<dbReference type="Proteomes" id="UP000749646">
    <property type="component" value="Unassembled WGS sequence"/>
</dbReference>
<sequence>MKFASVILALSAVAVMVQAAIPSTVPETSDVVDGVARGRNIHVPIAKKRALSEGTSNVMPYVPADPVAVAEDQQAKVQVSKRAVTADVAADVQAILDFIAKVVADISVKLNVDVYALVLAHIRANLDVAGLVAIDADVQAAVDVAIKAIIDLDVKLDLEIALQALVAANINDNEIDIDVVVAGVHALIEARVNQVVATIDVQILAEVYADIKVADAIEIPVNVYADVSVGIDIKAEVNKVLANLDNTLTALTNALLAIN</sequence>
<keyword evidence="1" id="KW-0732">Signal</keyword>
<dbReference type="AlphaFoldDB" id="A0A9P6IKC9"/>
<feature type="chain" id="PRO_5040264190" evidence="1">
    <location>
        <begin position="20"/>
        <end position="259"/>
    </location>
</feature>
<evidence type="ECO:0000313" key="2">
    <source>
        <dbReference type="EMBL" id="KAF9921504.1"/>
    </source>
</evidence>
<keyword evidence="3" id="KW-1185">Reference proteome</keyword>
<accession>A0A9P6IKC9</accession>
<reference evidence="2" key="1">
    <citation type="journal article" date="2020" name="Fungal Divers.">
        <title>Resolving the Mortierellaceae phylogeny through synthesis of multi-gene phylogenetics and phylogenomics.</title>
        <authorList>
            <person name="Vandepol N."/>
            <person name="Liber J."/>
            <person name="Desiro A."/>
            <person name="Na H."/>
            <person name="Kennedy M."/>
            <person name="Barry K."/>
            <person name="Grigoriev I.V."/>
            <person name="Miller A.N."/>
            <person name="O'Donnell K."/>
            <person name="Stajich J.E."/>
            <person name="Bonito G."/>
        </authorList>
    </citation>
    <scope>NUCLEOTIDE SEQUENCE</scope>
    <source>
        <strain evidence="2">MES-2147</strain>
    </source>
</reference>
<evidence type="ECO:0000313" key="3">
    <source>
        <dbReference type="Proteomes" id="UP000749646"/>
    </source>
</evidence>